<dbReference type="Pfam" id="PF01553">
    <property type="entry name" value="Acyltransferase"/>
    <property type="match status" value="1"/>
</dbReference>
<dbReference type="CDD" id="cd07990">
    <property type="entry name" value="LPLAT_LCLAT1-like"/>
    <property type="match status" value="1"/>
</dbReference>
<dbReference type="AlphaFoldDB" id="A0A7R9BGF3"/>
<dbReference type="GO" id="GO:0005783">
    <property type="term" value="C:endoplasmic reticulum"/>
    <property type="evidence" value="ECO:0007669"/>
    <property type="project" value="TreeGrafter"/>
</dbReference>
<name>A0A7R9BGF3_9CRUS</name>
<keyword evidence="2" id="KW-0808">Transferase</keyword>
<reference evidence="6" key="1">
    <citation type="submission" date="2020-11" db="EMBL/GenBank/DDBJ databases">
        <authorList>
            <person name="Tran Van P."/>
        </authorList>
    </citation>
    <scope>NUCLEOTIDE SEQUENCE</scope>
</reference>
<dbReference type="GO" id="GO:0005739">
    <property type="term" value="C:mitochondrion"/>
    <property type="evidence" value="ECO:0007669"/>
    <property type="project" value="TreeGrafter"/>
</dbReference>
<evidence type="ECO:0000313" key="6">
    <source>
        <dbReference type="EMBL" id="CAD7273251.1"/>
    </source>
</evidence>
<feature type="transmembrane region" description="Helical" evidence="4">
    <location>
        <begin position="20"/>
        <end position="43"/>
    </location>
</feature>
<feature type="domain" description="Phospholipid/glycerol acyltransferase" evidence="5">
    <location>
        <begin position="98"/>
        <end position="265"/>
    </location>
</feature>
<keyword evidence="4" id="KW-0472">Membrane</keyword>
<evidence type="ECO:0000256" key="2">
    <source>
        <dbReference type="ARBA" id="ARBA00022679"/>
    </source>
</evidence>
<evidence type="ECO:0000256" key="3">
    <source>
        <dbReference type="ARBA" id="ARBA00023315"/>
    </source>
</evidence>
<sequence length="398" mass="44911">MPAVVARLKRFVRSAFFNVVWIPSVAVVLAGSAPPYIVAWVVWRGATAFLPKWVYQVGDDFLYFIYQNCVLFFFEYMTGVQVLVDGDYKEIFSKKENAIYLGNHQSTVDWVLSNMVAVRQGSLGNLRYVMKSSLQQIPLYGLYFYEHGCIYVNRGNFDPEKMIAGLSYLRHPRINTWMVVFPEGTRYGLARKPRSTSNAIDNSAPLQLAAQQDGNLPDVKKEGSLRTPKVELKHHLTPKSRGTWLALQTLRQQTNAVYSASVVYDGCIDETGKRRVAPQILGFLRRESKWIYIHLKRIPIDEVPSREADFQAWLDDLFTEKDKLIGDFFSPDAETRSRALARGKPARSHLAAAIFGLVTMAAISIPFFLSSAGKALYWKVTIFGSLIGYSRLALAAVA</sequence>
<dbReference type="EMBL" id="CAJPEX010000109">
    <property type="protein sequence ID" value="CAG0913403.1"/>
    <property type="molecule type" value="Genomic_DNA"/>
</dbReference>
<keyword evidence="4" id="KW-0812">Transmembrane</keyword>
<dbReference type="SMART" id="SM00563">
    <property type="entry name" value="PlsC"/>
    <property type="match status" value="1"/>
</dbReference>
<organism evidence="6">
    <name type="scientific">Notodromas monacha</name>
    <dbReference type="NCBI Taxonomy" id="399045"/>
    <lineage>
        <taxon>Eukaryota</taxon>
        <taxon>Metazoa</taxon>
        <taxon>Ecdysozoa</taxon>
        <taxon>Arthropoda</taxon>
        <taxon>Crustacea</taxon>
        <taxon>Oligostraca</taxon>
        <taxon>Ostracoda</taxon>
        <taxon>Podocopa</taxon>
        <taxon>Podocopida</taxon>
        <taxon>Cypridocopina</taxon>
        <taxon>Cypridoidea</taxon>
        <taxon>Cyprididae</taxon>
        <taxon>Notodromas</taxon>
    </lineage>
</organism>
<proteinExistence type="inferred from homology"/>
<comment type="similarity">
    <text evidence="1">Belongs to the 1-acyl-sn-glycerol-3-phosphate acyltransferase family.</text>
</comment>
<dbReference type="OrthoDB" id="189226at2759"/>
<evidence type="ECO:0000256" key="1">
    <source>
        <dbReference type="ARBA" id="ARBA00008655"/>
    </source>
</evidence>
<feature type="transmembrane region" description="Helical" evidence="4">
    <location>
        <begin position="63"/>
        <end position="84"/>
    </location>
</feature>
<feature type="transmembrane region" description="Helical" evidence="4">
    <location>
        <begin position="350"/>
        <end position="369"/>
    </location>
</feature>
<gene>
    <name evidence="6" type="ORF">NMOB1V02_LOCUS1150</name>
</gene>
<dbReference type="Pfam" id="PF16076">
    <property type="entry name" value="Acyltransf_C"/>
    <property type="match status" value="1"/>
</dbReference>
<evidence type="ECO:0000259" key="5">
    <source>
        <dbReference type="SMART" id="SM00563"/>
    </source>
</evidence>
<evidence type="ECO:0000313" key="7">
    <source>
        <dbReference type="Proteomes" id="UP000678499"/>
    </source>
</evidence>
<evidence type="ECO:0000256" key="4">
    <source>
        <dbReference type="SAM" id="Phobius"/>
    </source>
</evidence>
<dbReference type="GO" id="GO:0036149">
    <property type="term" value="P:phosphatidylinositol acyl-chain remodeling"/>
    <property type="evidence" value="ECO:0007669"/>
    <property type="project" value="TreeGrafter"/>
</dbReference>
<protein>
    <recommendedName>
        <fullName evidence="5">Phospholipid/glycerol acyltransferase domain-containing protein</fullName>
    </recommendedName>
</protein>
<dbReference type="Proteomes" id="UP000678499">
    <property type="component" value="Unassembled WGS sequence"/>
</dbReference>
<feature type="transmembrane region" description="Helical" evidence="4">
    <location>
        <begin position="375"/>
        <end position="397"/>
    </location>
</feature>
<keyword evidence="3" id="KW-0012">Acyltransferase</keyword>
<accession>A0A7R9BGF3</accession>
<dbReference type="InterPro" id="IPR002123">
    <property type="entry name" value="Plipid/glycerol_acylTrfase"/>
</dbReference>
<dbReference type="InterPro" id="IPR032098">
    <property type="entry name" value="Acyltransf_C"/>
</dbReference>
<keyword evidence="7" id="KW-1185">Reference proteome</keyword>
<dbReference type="PANTHER" id="PTHR10983">
    <property type="entry name" value="1-ACYLGLYCEROL-3-PHOSPHATE ACYLTRANSFERASE-RELATED"/>
    <property type="match status" value="1"/>
</dbReference>
<dbReference type="PANTHER" id="PTHR10983:SF73">
    <property type="entry name" value="1-ACYL-SN-GLYCEROL-3-PHOSPHATE ACYLTRANSFERASE EPSILON"/>
    <property type="match status" value="1"/>
</dbReference>
<dbReference type="SUPFAM" id="SSF69593">
    <property type="entry name" value="Glycerol-3-phosphate (1)-acyltransferase"/>
    <property type="match status" value="1"/>
</dbReference>
<dbReference type="EMBL" id="OA882146">
    <property type="protein sequence ID" value="CAD7273251.1"/>
    <property type="molecule type" value="Genomic_DNA"/>
</dbReference>
<keyword evidence="4" id="KW-1133">Transmembrane helix</keyword>
<dbReference type="GO" id="GO:0016746">
    <property type="term" value="F:acyltransferase activity"/>
    <property type="evidence" value="ECO:0007669"/>
    <property type="project" value="UniProtKB-KW"/>
</dbReference>